<comment type="caution">
    <text evidence="7">The sequence shown here is derived from an EMBL/GenBank/DDBJ whole genome shotgun (WGS) entry which is preliminary data.</text>
</comment>
<evidence type="ECO:0000256" key="5">
    <source>
        <dbReference type="RuleBase" id="RU362076"/>
    </source>
</evidence>
<feature type="domain" description="FlgD/Vpr Ig-like" evidence="6">
    <location>
        <begin position="106"/>
        <end position="171"/>
    </location>
</feature>
<reference evidence="7" key="1">
    <citation type="submission" date="2021-10" db="EMBL/GenBank/DDBJ databases">
        <title>Loktanella gaetbuli sp. nov., isolated from a tidal flat.</title>
        <authorList>
            <person name="Park S."/>
            <person name="Yoon J.-H."/>
        </authorList>
    </citation>
    <scope>NUCLEOTIDE SEQUENCE</scope>
    <source>
        <strain evidence="7">TSTF-M6</strain>
    </source>
</reference>
<evidence type="ECO:0000256" key="2">
    <source>
        <dbReference type="ARBA" id="ARBA00016013"/>
    </source>
</evidence>
<accession>A0ABS8BUE5</accession>
<organism evidence="7 8">
    <name type="scientific">Loktanella gaetbuli</name>
    <dbReference type="NCBI Taxonomy" id="2881335"/>
    <lineage>
        <taxon>Bacteria</taxon>
        <taxon>Pseudomonadati</taxon>
        <taxon>Pseudomonadota</taxon>
        <taxon>Alphaproteobacteria</taxon>
        <taxon>Rhodobacterales</taxon>
        <taxon>Roseobacteraceae</taxon>
        <taxon>Loktanella</taxon>
    </lineage>
</organism>
<name>A0ABS8BUE5_9RHOB</name>
<dbReference type="Pfam" id="PF13860">
    <property type="entry name" value="FlgD_ig"/>
    <property type="match status" value="1"/>
</dbReference>
<sequence length="225" mass="23721">MEISQITSQQLQTAATAVPAADTTAISADFETFLKMLTVQMQNQDPLDPVDSADYATQLATFSGVEQQVQTNDLLRIMTGQLAAGGLSQLAGWVGLEARTEGAVLFDGTPITINPIMPGGAQDARLIVRDVSGNEVQRIPIPVGNDPLTWAGVTADGAPLPNGRYSFETVSLRGGEVLSQDPVGIYGTIAEVRVENGQNMILFASGQKVPAAEVTAVRDPALRGR</sequence>
<protein>
    <recommendedName>
        <fullName evidence="2 5">Basal-body rod modification protein FlgD</fullName>
    </recommendedName>
</protein>
<keyword evidence="3 5" id="KW-1005">Bacterial flagellum biogenesis</keyword>
<dbReference type="RefSeq" id="WP_226748114.1">
    <property type="nucleotide sequence ID" value="NZ_JAJATZ010000003.1"/>
</dbReference>
<dbReference type="Pfam" id="PF03963">
    <property type="entry name" value="FlgD"/>
    <property type="match status" value="1"/>
</dbReference>
<evidence type="ECO:0000313" key="7">
    <source>
        <dbReference type="EMBL" id="MCB5199359.1"/>
    </source>
</evidence>
<dbReference type="NCBIfam" id="NF009453">
    <property type="entry name" value="PRK12813.1"/>
    <property type="match status" value="1"/>
</dbReference>
<evidence type="ECO:0000256" key="4">
    <source>
        <dbReference type="ARBA" id="ARBA00024746"/>
    </source>
</evidence>
<evidence type="ECO:0000313" key="8">
    <source>
        <dbReference type="Proteomes" id="UP001138961"/>
    </source>
</evidence>
<dbReference type="InterPro" id="IPR005648">
    <property type="entry name" value="FlgD"/>
</dbReference>
<evidence type="ECO:0000256" key="3">
    <source>
        <dbReference type="ARBA" id="ARBA00022795"/>
    </source>
</evidence>
<dbReference type="EMBL" id="JAJATZ010000003">
    <property type="protein sequence ID" value="MCB5199359.1"/>
    <property type="molecule type" value="Genomic_DNA"/>
</dbReference>
<dbReference type="Proteomes" id="UP001138961">
    <property type="component" value="Unassembled WGS sequence"/>
</dbReference>
<keyword evidence="7" id="KW-0282">Flagellum</keyword>
<comment type="similarity">
    <text evidence="1 5">Belongs to the FlgD family.</text>
</comment>
<proteinExistence type="inferred from homology"/>
<gene>
    <name evidence="7" type="primary">flgD</name>
    <name evidence="7" type="ORF">LGQ03_08905</name>
</gene>
<evidence type="ECO:0000256" key="1">
    <source>
        <dbReference type="ARBA" id="ARBA00010577"/>
    </source>
</evidence>
<dbReference type="InterPro" id="IPR025965">
    <property type="entry name" value="FlgD/Vpr_Ig-like"/>
</dbReference>
<keyword evidence="7" id="KW-0969">Cilium</keyword>
<evidence type="ECO:0000259" key="6">
    <source>
        <dbReference type="Pfam" id="PF13860"/>
    </source>
</evidence>
<comment type="function">
    <text evidence="4 5">Required for flagellar hook formation. May act as a scaffolding protein.</text>
</comment>
<keyword evidence="8" id="KW-1185">Reference proteome</keyword>
<keyword evidence="7" id="KW-0966">Cell projection</keyword>